<reference evidence="1 2" key="2">
    <citation type="submission" date="2016-08" db="EMBL/GenBank/DDBJ databases">
        <title>Orenia metallireducens sp. nov. strain Z6, a Novel Metal-reducing Firmicute from the Deep Subsurface.</title>
        <authorList>
            <person name="Maxim B.I."/>
            <person name="Kenneth K."/>
            <person name="Flynn T.M."/>
            <person name="Oloughlin E.J."/>
            <person name="Locke R.A."/>
            <person name="Weber J.R."/>
            <person name="Egan S.M."/>
            <person name="Mackie R.I."/>
            <person name="Cann I.K."/>
        </authorList>
    </citation>
    <scope>NUCLEOTIDE SEQUENCE [LARGE SCALE GENOMIC DNA]</scope>
    <source>
        <strain evidence="1 2">Z6</strain>
    </source>
</reference>
<protein>
    <submittedName>
        <fullName evidence="1">Uncharacterized protein</fullName>
    </submittedName>
</protein>
<evidence type="ECO:0000313" key="2">
    <source>
        <dbReference type="Proteomes" id="UP000093514"/>
    </source>
</evidence>
<keyword evidence="2" id="KW-1185">Reference proteome</keyword>
<accession>A0A1C0A7R5</accession>
<sequence length="63" mass="7193">MARIRFKNLKIENINNSSGIFSGDNLQVKWKSYVQQSSGYGELQGNFNKVDKVKSVVVKRESK</sequence>
<dbReference type="AlphaFoldDB" id="A0A1C0A7R5"/>
<name>A0A1C0A7R5_9FIRM</name>
<gene>
    <name evidence="1" type="ORF">U472_09615</name>
</gene>
<evidence type="ECO:0000313" key="1">
    <source>
        <dbReference type="EMBL" id="OCL26258.1"/>
    </source>
</evidence>
<comment type="caution">
    <text evidence="1">The sequence shown here is derived from an EMBL/GenBank/DDBJ whole genome shotgun (WGS) entry which is preliminary data.</text>
</comment>
<organism evidence="1 2">
    <name type="scientific">Orenia metallireducens</name>
    <dbReference type="NCBI Taxonomy" id="1413210"/>
    <lineage>
        <taxon>Bacteria</taxon>
        <taxon>Bacillati</taxon>
        <taxon>Bacillota</taxon>
        <taxon>Clostridia</taxon>
        <taxon>Halanaerobiales</taxon>
        <taxon>Halobacteroidaceae</taxon>
        <taxon>Orenia</taxon>
    </lineage>
</organism>
<dbReference type="RefSeq" id="WP_068717907.1">
    <property type="nucleotide sequence ID" value="NZ_LWDV01000009.1"/>
</dbReference>
<proteinExistence type="predicted"/>
<reference evidence="2" key="1">
    <citation type="submission" date="2016-07" db="EMBL/GenBank/DDBJ databases">
        <authorList>
            <person name="Florea S."/>
            <person name="Webb J.S."/>
            <person name="Jaromczyk J."/>
            <person name="Schardl C.L."/>
        </authorList>
    </citation>
    <scope>NUCLEOTIDE SEQUENCE [LARGE SCALE GENOMIC DNA]</scope>
    <source>
        <strain evidence="2">Z6</strain>
    </source>
</reference>
<dbReference type="OrthoDB" id="2666601at2"/>
<dbReference type="Proteomes" id="UP000093514">
    <property type="component" value="Unassembled WGS sequence"/>
</dbReference>
<dbReference type="EMBL" id="LWDV01000009">
    <property type="protein sequence ID" value="OCL26258.1"/>
    <property type="molecule type" value="Genomic_DNA"/>
</dbReference>